<reference evidence="2 3" key="1">
    <citation type="submission" date="2018-10" db="EMBL/GenBank/DDBJ databases">
        <title>A high-quality apple genome assembly.</title>
        <authorList>
            <person name="Hu J."/>
        </authorList>
    </citation>
    <scope>NUCLEOTIDE SEQUENCE [LARGE SCALE GENOMIC DNA]</scope>
    <source>
        <strain evidence="3">cv. HFTH1</strain>
        <tissue evidence="2">Young leaf</tissue>
    </source>
</reference>
<keyword evidence="1" id="KW-0732">Signal</keyword>
<gene>
    <name evidence="2" type="ORF">DVH24_019018</name>
</gene>
<sequence length="124" mass="13977">MNMYYLNCLLLVLTALLYLSVAATSYGVGGGEEHNYPPKNRSLRGWGTNFKLVIAVVNSSSVYGGPMNHEIIVFENLWKTISIKELESFVRIQQQQQQSLFPLSGVGYMNPRTPLRSVLCHVLR</sequence>
<organism evidence="2 3">
    <name type="scientific">Malus domestica</name>
    <name type="common">Apple</name>
    <name type="synonym">Pyrus malus</name>
    <dbReference type="NCBI Taxonomy" id="3750"/>
    <lineage>
        <taxon>Eukaryota</taxon>
        <taxon>Viridiplantae</taxon>
        <taxon>Streptophyta</taxon>
        <taxon>Embryophyta</taxon>
        <taxon>Tracheophyta</taxon>
        <taxon>Spermatophyta</taxon>
        <taxon>Magnoliopsida</taxon>
        <taxon>eudicotyledons</taxon>
        <taxon>Gunneridae</taxon>
        <taxon>Pentapetalae</taxon>
        <taxon>rosids</taxon>
        <taxon>fabids</taxon>
        <taxon>Rosales</taxon>
        <taxon>Rosaceae</taxon>
        <taxon>Amygdaloideae</taxon>
        <taxon>Maleae</taxon>
        <taxon>Malus</taxon>
    </lineage>
</organism>
<proteinExistence type="predicted"/>
<accession>A0A498HZ72</accession>
<keyword evidence="3" id="KW-1185">Reference proteome</keyword>
<evidence type="ECO:0000256" key="1">
    <source>
        <dbReference type="SAM" id="SignalP"/>
    </source>
</evidence>
<protein>
    <submittedName>
        <fullName evidence="2">Uncharacterized protein</fullName>
    </submittedName>
</protein>
<feature type="signal peptide" evidence="1">
    <location>
        <begin position="1"/>
        <end position="23"/>
    </location>
</feature>
<evidence type="ECO:0000313" key="2">
    <source>
        <dbReference type="EMBL" id="RXH76130.1"/>
    </source>
</evidence>
<dbReference type="Proteomes" id="UP000290289">
    <property type="component" value="Chromosome 14"/>
</dbReference>
<dbReference type="AlphaFoldDB" id="A0A498HZ72"/>
<evidence type="ECO:0000313" key="3">
    <source>
        <dbReference type="Proteomes" id="UP000290289"/>
    </source>
</evidence>
<dbReference type="EMBL" id="RDQH01000340">
    <property type="protein sequence ID" value="RXH76130.1"/>
    <property type="molecule type" value="Genomic_DNA"/>
</dbReference>
<name>A0A498HZ72_MALDO</name>
<comment type="caution">
    <text evidence="2">The sequence shown here is derived from an EMBL/GenBank/DDBJ whole genome shotgun (WGS) entry which is preliminary data.</text>
</comment>
<feature type="chain" id="PRO_5019710868" evidence="1">
    <location>
        <begin position="24"/>
        <end position="124"/>
    </location>
</feature>